<evidence type="ECO:0000256" key="1">
    <source>
        <dbReference type="ARBA" id="ARBA00004418"/>
    </source>
</evidence>
<evidence type="ECO:0000256" key="3">
    <source>
        <dbReference type="ARBA" id="ARBA00022764"/>
    </source>
</evidence>
<keyword evidence="2 5" id="KW-0732">Signal</keyword>
<evidence type="ECO:0000256" key="5">
    <source>
        <dbReference type="SAM" id="SignalP"/>
    </source>
</evidence>
<accession>A0A7Y9L9P6</accession>
<protein>
    <recommendedName>
        <fullName evidence="6">Heparinase II/III-like C-terminal domain-containing protein</fullName>
    </recommendedName>
</protein>
<dbReference type="SUPFAM" id="SSF49344">
    <property type="entry name" value="CBD9-like"/>
    <property type="match status" value="1"/>
</dbReference>
<dbReference type="GO" id="GO:0016829">
    <property type="term" value="F:lyase activity"/>
    <property type="evidence" value="ECO:0007669"/>
    <property type="project" value="UniProtKB-KW"/>
</dbReference>
<comment type="caution">
    <text evidence="7">The sequence shown here is derived from an EMBL/GenBank/DDBJ whole genome shotgun (WGS) entry which is preliminary data.</text>
</comment>
<evidence type="ECO:0000313" key="7">
    <source>
        <dbReference type="EMBL" id="NYE69812.1"/>
    </source>
</evidence>
<keyword evidence="8" id="KW-1185">Reference proteome</keyword>
<dbReference type="SUPFAM" id="SSF49785">
    <property type="entry name" value="Galactose-binding domain-like"/>
    <property type="match status" value="1"/>
</dbReference>
<evidence type="ECO:0000256" key="4">
    <source>
        <dbReference type="ARBA" id="ARBA00023239"/>
    </source>
</evidence>
<dbReference type="Gene3D" id="2.60.40.1190">
    <property type="match status" value="1"/>
</dbReference>
<dbReference type="Gene3D" id="2.60.120.260">
    <property type="entry name" value="Galactose-binding domain-like"/>
    <property type="match status" value="1"/>
</dbReference>
<dbReference type="GO" id="GO:0042597">
    <property type="term" value="C:periplasmic space"/>
    <property type="evidence" value="ECO:0007669"/>
    <property type="project" value="UniProtKB-SubCell"/>
</dbReference>
<dbReference type="InterPro" id="IPR012480">
    <property type="entry name" value="Hepar_II_III_C"/>
</dbReference>
<keyword evidence="3" id="KW-0574">Periplasm</keyword>
<proteinExistence type="predicted"/>
<organism evidence="7 8">
    <name type="scientific">Microlunatus parietis</name>
    <dbReference type="NCBI Taxonomy" id="682979"/>
    <lineage>
        <taxon>Bacteria</taxon>
        <taxon>Bacillati</taxon>
        <taxon>Actinomycetota</taxon>
        <taxon>Actinomycetes</taxon>
        <taxon>Propionibacteriales</taxon>
        <taxon>Propionibacteriaceae</taxon>
        <taxon>Microlunatus</taxon>
    </lineage>
</organism>
<dbReference type="Gene3D" id="2.70.98.70">
    <property type="match status" value="1"/>
</dbReference>
<evidence type="ECO:0000259" key="6">
    <source>
        <dbReference type="Pfam" id="PF07940"/>
    </source>
</evidence>
<dbReference type="Gene3D" id="1.50.10.100">
    <property type="entry name" value="Chondroitin AC/alginate lyase"/>
    <property type="match status" value="1"/>
</dbReference>
<keyword evidence="4" id="KW-0456">Lyase</keyword>
<sequence>MERRRFLITALAASLVPGLVGATERAWADERVDPGLGGGDLPKGAVAFATDRWTVATRSKAAPAIDGRLDDPIWSDAATMTGFVTPYFLEAIDGEAEVKIAYDDASLYLAVRYTDPDGAGSLAGIEILINTGTDGFRLPVTVHEPDIAYRNDWGPGLTNVTGADVATGTVEGGITAEVAVPFSALGGARADSGAEWRINVILQHAMMTRPLSSWTPLRTATNSYQGGSSAPVRAEVTQHDRLGSVFLGAPPAADRPAPPEPYPIKNAKLTYASFTEKVIAFASDGIGPKDQVRLEWRSPGAGWQPVTDPRPERESRQLTIRFGHPGPVRKGQYQLKIIIERGDRRQPDGLAVLTFDRVALIRAGDSAITLPGRTGRPTTIKRAPASAEVERLISWISDRNGFIFVGIPDQPQLHPNNLYTFDPNDPDVLQSNYTDERYPNHPDYPEDKSITVTNRLGQQQEYRYYEDPGTKRRFFLTAHLWFRRREYVLNRLPDLAKTDPLGAARVMHRFAQVYPGWVPTNEYPWFTRPTEPASLPVNYYWGGTWSRWSASELNTFRNLPTAYAIVAGTNAFDVLGDEVGEDVAAKIKNEMLLPSVEFYRSYVILYHNMDYTNAVGLIAMGKAFTDPSYIHETVEWAREYGRSTYLFDGYYKENTLSYHNQATNGLVRVIDELAGWTDPAGYASPRSGERFDDLDLGAEVPVLANAIEVSNRLCYPDSKLFPMNDTWASATAGRPQHDAGSFLMPAGGVTRLARGRTVDPSDYFGVIFAFPELEITAQSVPHTNYPDSGTVQLEATTVGQSISFAFETPTAGTFDLDLQPFRAGTYGRYRVSIDETAVGEVEFYGTGGVAKFETVGSVPLTAGRHVITFFGVGKNDASTNFKLGVVQFALLDEAAQAERDAAGEPTGNPAQAYLVHSPKYGHHHYDPLSLAVFAEGQELLPDIGYTHTFYRQWTLSTLAHNTVVVNSKNMIASGAAQHGGNVEIFEHTDELVEVMRVAEPDAYPETSEYVREVWQIGFDGAANNEGYLLDLFRVTGGDRHEYALHGDANRDATFAADGELADYGPYLLPEGVQVREPTTELDPGDAEGHYYGYIYVRKVKRGEVADGAYGLRLNTIDAKGQNLAGARILGLSGDGAAELFLGESPSLRATRTSGTSKDTNNEAVKYWLPTAVLRKDGSNLRSQFVTMIEPHGPGKATRVERIERIVPDQAADGSIAVKISYGDVTDLVLSSADPETAMTAGGATLTGKLGLVRIVAGTVTRLILVGGTALSHGSAQVAGDGPITGKITGVLRRPDGDAKNGFVTDVAVPETMIGKTLVVTHPDGKTHGYPIKAVAGQELEIDGIDPGFTFNDDGSTELQFLPFTRWTGDTTFRIENQASYRA</sequence>
<dbReference type="Proteomes" id="UP000569914">
    <property type="component" value="Unassembled WGS sequence"/>
</dbReference>
<name>A0A7Y9L9P6_9ACTN</name>
<dbReference type="PANTHER" id="PTHR39210">
    <property type="entry name" value="HEPARIN-SULFATE LYASE"/>
    <property type="match status" value="1"/>
</dbReference>
<dbReference type="RefSeq" id="WP_179748817.1">
    <property type="nucleotide sequence ID" value="NZ_JACCBU010000001.1"/>
</dbReference>
<feature type="domain" description="Heparinase II/III-like C-terminal" evidence="6">
    <location>
        <begin position="919"/>
        <end position="1016"/>
    </location>
</feature>
<dbReference type="CDD" id="cd02795">
    <property type="entry name" value="CBM6-CBM35-CBM36_like"/>
    <property type="match status" value="1"/>
</dbReference>
<dbReference type="PANTHER" id="PTHR39210:SF1">
    <property type="entry name" value="HEPARIN-SULFATE LYASE"/>
    <property type="match status" value="1"/>
</dbReference>
<evidence type="ECO:0000313" key="8">
    <source>
        <dbReference type="Proteomes" id="UP000569914"/>
    </source>
</evidence>
<dbReference type="InterPro" id="IPR008979">
    <property type="entry name" value="Galactose-bd-like_sf"/>
</dbReference>
<gene>
    <name evidence="7" type="ORF">BKA15_001141</name>
</gene>
<dbReference type="InterPro" id="IPR008929">
    <property type="entry name" value="Chondroitin_lyas"/>
</dbReference>
<feature type="signal peptide" evidence="5">
    <location>
        <begin position="1"/>
        <end position="22"/>
    </location>
</feature>
<dbReference type="SUPFAM" id="SSF48230">
    <property type="entry name" value="Chondroitin AC/alginate lyase"/>
    <property type="match status" value="1"/>
</dbReference>
<evidence type="ECO:0000256" key="2">
    <source>
        <dbReference type="ARBA" id="ARBA00022729"/>
    </source>
</evidence>
<comment type="subcellular location">
    <subcellularLocation>
        <location evidence="1">Periplasm</location>
    </subcellularLocation>
</comment>
<dbReference type="EMBL" id="JACCBU010000001">
    <property type="protein sequence ID" value="NYE69812.1"/>
    <property type="molecule type" value="Genomic_DNA"/>
</dbReference>
<dbReference type="Pfam" id="PF07940">
    <property type="entry name" value="Hepar_II_III_C"/>
    <property type="match status" value="1"/>
</dbReference>
<feature type="chain" id="PRO_5031576889" description="Heparinase II/III-like C-terminal domain-containing protein" evidence="5">
    <location>
        <begin position="23"/>
        <end position="1382"/>
    </location>
</feature>
<reference evidence="7 8" key="1">
    <citation type="submission" date="2020-07" db="EMBL/GenBank/DDBJ databases">
        <title>Sequencing the genomes of 1000 actinobacteria strains.</title>
        <authorList>
            <person name="Klenk H.-P."/>
        </authorList>
    </citation>
    <scope>NUCLEOTIDE SEQUENCE [LARGE SCALE GENOMIC DNA]</scope>
    <source>
        <strain evidence="7 8">DSM 22083</strain>
    </source>
</reference>